<dbReference type="InterPro" id="IPR036869">
    <property type="entry name" value="J_dom_sf"/>
</dbReference>
<dbReference type="SUPFAM" id="SSF48452">
    <property type="entry name" value="TPR-like"/>
    <property type="match status" value="2"/>
</dbReference>
<dbReference type="Proteomes" id="UP001472866">
    <property type="component" value="Chromosome 18"/>
</dbReference>
<dbReference type="PRINTS" id="PR00625">
    <property type="entry name" value="JDOMAIN"/>
</dbReference>
<sequence length="928" mass="101285">MGLFTAEVSEETSCDHGGDGEEADSIEEEESFLREQLAEAQTRVVALEAKLRDCVRRRRAKTSEAATTSNAGAAAGVSSPGGPPLRRGAKASRRATTPEEEEEREGHGESETGPDATFGFVFSSPGGRASAPQADVSMETASSGSASPIKLGSDASSPFEFIFSSPGGTRGTPSGKDYQPFSHINSPASGLKDDKDDKVLYDFVFCSPEGKAPPPPQSSDFGDEKENEGIPDLATHFKASVDLGDSPAAKQGGLFKSKSNVDRLGEALSQRLAESLSGLFVDMQSPAEAFGGQEQQQQQQGRQQQQQNQEDQDTSSQRKRDIRQAVQGDGSADVADSAQGTSSRATSSAFDGFGDLERAQWHKGEGNKAFSQQLFQTSIQCYTDCINGCFLVTMREVDLAGTGEAAGKTKGTGEVSEAVRCQADALSNRAAAHIMLDNEEAALADCKEALRIFPGHERAQVRHATCQMYMCNFEESRRLFVECRERKLEGKGLGPDVKEKLSVVEAILDLTKVRAKAFPMSRNTAEDLVARIGKHLEYLPRSRDLVSAKCNVLLSLHRYEEVLEILAKVKTQKPLLPVPAPSQNKGLTSPGRHQQSFDSDLLWLEALACSGTGNLDKAVKIGEACCSRATEECAVHGAVKPRIDKWRKILDLKKRANEAFSAQQNKRSQELYTEALRLAVTKNVVECPPFTAILYCNRSATYQKDLDFTSALADCARSCSLDPHYVKAFSRAANICESVQLYEEALGFLAEISANKSGQDGKPRLTKKEHKAIAQRTRALEELVRKQKELQGYYGCYEEATGSLPNHYKVLGIDMSADPSDVKKSYHRVALRCHPDKDALCGHAPMDKMNLVFGVVRNAYDTLSDRQRRERYDRQLLDQVRGQYRGGHGGASTSGGYANNWKSKGGKRRGKKGTPYYGADGYHSTYTF</sequence>
<feature type="compositionally biased region" description="Acidic residues" evidence="1">
    <location>
        <begin position="20"/>
        <end position="30"/>
    </location>
</feature>
<feature type="compositionally biased region" description="Low complexity" evidence="1">
    <location>
        <begin position="292"/>
        <end position="309"/>
    </location>
</feature>
<feature type="compositionally biased region" description="Polar residues" evidence="1">
    <location>
        <begin position="338"/>
        <end position="349"/>
    </location>
</feature>
<dbReference type="InterPro" id="IPR011990">
    <property type="entry name" value="TPR-like_helical_dom_sf"/>
</dbReference>
<dbReference type="InterPro" id="IPR052758">
    <property type="entry name" value="SRC_co-chaperone"/>
</dbReference>
<feature type="compositionally biased region" description="Low complexity" evidence="1">
    <location>
        <begin position="164"/>
        <end position="175"/>
    </location>
</feature>
<dbReference type="SUPFAM" id="SSF46565">
    <property type="entry name" value="Chaperone J-domain"/>
    <property type="match status" value="1"/>
</dbReference>
<dbReference type="SMART" id="SM00028">
    <property type="entry name" value="TPR"/>
    <property type="match status" value="3"/>
</dbReference>
<gene>
    <name evidence="3" type="ORF">HKI87_18g87590</name>
</gene>
<reference evidence="3 4" key="1">
    <citation type="submission" date="2024-03" db="EMBL/GenBank/DDBJ databases">
        <title>Complete genome sequence of the green alga Chloropicon roscoffensis RCC1871.</title>
        <authorList>
            <person name="Lemieux C."/>
            <person name="Pombert J.-F."/>
            <person name="Otis C."/>
            <person name="Turmel M."/>
        </authorList>
    </citation>
    <scope>NUCLEOTIDE SEQUENCE [LARGE SCALE GENOMIC DNA]</scope>
    <source>
        <strain evidence="3 4">RCC1871</strain>
    </source>
</reference>
<protein>
    <submittedName>
        <fullName evidence="3">DnaJ domain-containing protein</fullName>
    </submittedName>
</protein>
<dbReference type="PROSITE" id="PS50076">
    <property type="entry name" value="DNAJ_2"/>
    <property type="match status" value="1"/>
</dbReference>
<feature type="region of interest" description="Disordered" evidence="1">
    <location>
        <begin position="56"/>
        <end position="257"/>
    </location>
</feature>
<dbReference type="SMART" id="SM00271">
    <property type="entry name" value="DnaJ"/>
    <property type="match status" value="1"/>
</dbReference>
<dbReference type="EMBL" id="CP151518">
    <property type="protein sequence ID" value="WZN67187.1"/>
    <property type="molecule type" value="Genomic_DNA"/>
</dbReference>
<dbReference type="CDD" id="cd06257">
    <property type="entry name" value="DnaJ"/>
    <property type="match status" value="1"/>
</dbReference>
<dbReference type="AlphaFoldDB" id="A0AAX4PMS0"/>
<dbReference type="Pfam" id="PF00226">
    <property type="entry name" value="DnaJ"/>
    <property type="match status" value="1"/>
</dbReference>
<evidence type="ECO:0000256" key="1">
    <source>
        <dbReference type="SAM" id="MobiDB-lite"/>
    </source>
</evidence>
<feature type="domain" description="J" evidence="2">
    <location>
        <begin position="806"/>
        <end position="876"/>
    </location>
</feature>
<dbReference type="PANTHER" id="PTHR44200">
    <property type="entry name" value="DNAJ HOMOLOG SUBFAMILY C MEMBER 7"/>
    <property type="match status" value="1"/>
</dbReference>
<dbReference type="PANTHER" id="PTHR44200:SF1">
    <property type="entry name" value="DNAJ HOMOLOG SUBFAMILY C MEMBER 7"/>
    <property type="match status" value="1"/>
</dbReference>
<feature type="region of interest" description="Disordered" evidence="1">
    <location>
        <begin position="1"/>
        <end position="31"/>
    </location>
</feature>
<organism evidence="3 4">
    <name type="scientific">Chloropicon roscoffensis</name>
    <dbReference type="NCBI Taxonomy" id="1461544"/>
    <lineage>
        <taxon>Eukaryota</taxon>
        <taxon>Viridiplantae</taxon>
        <taxon>Chlorophyta</taxon>
        <taxon>Chloropicophyceae</taxon>
        <taxon>Chloropicales</taxon>
        <taxon>Chloropicaceae</taxon>
        <taxon>Chloropicon</taxon>
    </lineage>
</organism>
<dbReference type="Gene3D" id="1.25.40.10">
    <property type="entry name" value="Tetratricopeptide repeat domain"/>
    <property type="match status" value="2"/>
</dbReference>
<proteinExistence type="predicted"/>
<evidence type="ECO:0000313" key="4">
    <source>
        <dbReference type="Proteomes" id="UP001472866"/>
    </source>
</evidence>
<feature type="region of interest" description="Disordered" evidence="1">
    <location>
        <begin position="289"/>
        <end position="350"/>
    </location>
</feature>
<keyword evidence="4" id="KW-1185">Reference proteome</keyword>
<evidence type="ECO:0000259" key="2">
    <source>
        <dbReference type="PROSITE" id="PS50076"/>
    </source>
</evidence>
<accession>A0AAX4PMS0</accession>
<dbReference type="Gene3D" id="1.10.287.110">
    <property type="entry name" value="DnaJ domain"/>
    <property type="match status" value="1"/>
</dbReference>
<evidence type="ECO:0000313" key="3">
    <source>
        <dbReference type="EMBL" id="WZN67187.1"/>
    </source>
</evidence>
<name>A0AAX4PMS0_9CHLO</name>
<dbReference type="InterPro" id="IPR001623">
    <property type="entry name" value="DnaJ_domain"/>
</dbReference>
<feature type="compositionally biased region" description="Low complexity" evidence="1">
    <location>
        <begin position="63"/>
        <end position="80"/>
    </location>
</feature>
<feature type="compositionally biased region" description="Basic and acidic residues" evidence="1">
    <location>
        <begin position="191"/>
        <end position="200"/>
    </location>
</feature>
<feature type="region of interest" description="Disordered" evidence="1">
    <location>
        <begin position="883"/>
        <end position="916"/>
    </location>
</feature>
<feature type="compositionally biased region" description="Gly residues" evidence="1">
    <location>
        <begin position="884"/>
        <end position="893"/>
    </location>
</feature>
<dbReference type="InterPro" id="IPR019734">
    <property type="entry name" value="TPR_rpt"/>
</dbReference>